<organism evidence="1 2">
    <name type="scientific">Mycobacterium decipiens</name>
    <dbReference type="NCBI Taxonomy" id="1430326"/>
    <lineage>
        <taxon>Bacteria</taxon>
        <taxon>Bacillati</taxon>
        <taxon>Actinomycetota</taxon>
        <taxon>Actinomycetes</taxon>
        <taxon>Mycobacteriales</taxon>
        <taxon>Mycobacteriaceae</taxon>
        <taxon>Mycobacterium</taxon>
    </lineage>
</organism>
<accession>A0A1X2LQ20</accession>
<dbReference type="OrthoDB" id="3837923at2"/>
<gene>
    <name evidence="1" type="ORF">B8W66_20265</name>
</gene>
<evidence type="ECO:0000313" key="2">
    <source>
        <dbReference type="Proteomes" id="UP000193247"/>
    </source>
</evidence>
<dbReference type="RefSeq" id="WP_085327048.1">
    <property type="nucleotide sequence ID" value="NZ_NCXP01000037.1"/>
</dbReference>
<dbReference type="Proteomes" id="UP000193247">
    <property type="component" value="Unassembled WGS sequence"/>
</dbReference>
<protein>
    <submittedName>
        <fullName evidence="1">Uncharacterized protein</fullName>
    </submittedName>
</protein>
<keyword evidence="2" id="KW-1185">Reference proteome</keyword>
<reference evidence="1 2" key="1">
    <citation type="submission" date="2017-04" db="EMBL/GenBank/DDBJ databases">
        <title>The new phylogeny of genus Mycobacterium.</title>
        <authorList>
            <person name="Tortoli E."/>
            <person name="Trovato A."/>
            <person name="Cirillo D.M."/>
        </authorList>
    </citation>
    <scope>NUCLEOTIDE SEQUENCE [LARGE SCALE GENOMIC DNA]</scope>
    <source>
        <strain evidence="1 2">TBL 1200985</strain>
    </source>
</reference>
<comment type="caution">
    <text evidence="1">The sequence shown here is derived from an EMBL/GenBank/DDBJ whole genome shotgun (WGS) entry which is preliminary data.</text>
</comment>
<dbReference type="AlphaFoldDB" id="A0A1X2LQ20"/>
<evidence type="ECO:0000313" key="1">
    <source>
        <dbReference type="EMBL" id="OSC38453.1"/>
    </source>
</evidence>
<name>A0A1X2LQ20_9MYCO</name>
<sequence length="119" mass="13833">MARVDPDDDSIQRWVVYHYRYDPDRSERRNVAVAAFDDPHEFHAELETRSAQLRAREESASDVDAAEHISGQIHQPGYRRLQQNARLLRRAIEHGVMPPHIEDLDLPLNVALSRAERSR</sequence>
<dbReference type="STRING" id="1430326.B8W66_20265"/>
<proteinExistence type="predicted"/>
<dbReference type="EMBL" id="NCXP01000037">
    <property type="protein sequence ID" value="OSC38453.1"/>
    <property type="molecule type" value="Genomic_DNA"/>
</dbReference>